<dbReference type="Gene3D" id="3.40.50.150">
    <property type="entry name" value="Vaccinia Virus protein VP39"/>
    <property type="match status" value="1"/>
</dbReference>
<proteinExistence type="predicted"/>
<sequence length="293" mass="33988">MWNESVETIEEQREWNTSLTFDAGRRRSELCKAKDWQLDWYNRWSAEICETPRFHRKQWEYTYILQALWERGCIAKGRKGLVFAVGSEPLPSLMAKYGCDITATDIFPEAGAEMGWTNGDQLCFGLESLNKRNIVDDATLRKHVRYQPVDMNDIPSSLKDYDFTWSSCSFEHLGGIEEGLNFLRNQLNTLKPGGWAVHTTEFNISSNEKTLDTGNTVIFRMRDLEKLAEELRAEGHFVEELDYSLGGLPEDFMVDTFPYKQDVHVKLQLNEYVVTSIGLIIRKKKERKIFGLF</sequence>
<organism evidence="1 2">
    <name type="scientific">Terrimonas ginsenosidimutans</name>
    <dbReference type="NCBI Taxonomy" id="2908004"/>
    <lineage>
        <taxon>Bacteria</taxon>
        <taxon>Pseudomonadati</taxon>
        <taxon>Bacteroidota</taxon>
        <taxon>Chitinophagia</taxon>
        <taxon>Chitinophagales</taxon>
        <taxon>Chitinophagaceae</taxon>
        <taxon>Terrimonas</taxon>
    </lineage>
</organism>
<evidence type="ECO:0000313" key="1">
    <source>
        <dbReference type="EMBL" id="MCG2618106.1"/>
    </source>
</evidence>
<dbReference type="InterPro" id="IPR029063">
    <property type="entry name" value="SAM-dependent_MTases_sf"/>
</dbReference>
<keyword evidence="1" id="KW-0808">Transferase</keyword>
<evidence type="ECO:0000313" key="2">
    <source>
        <dbReference type="Proteomes" id="UP001165367"/>
    </source>
</evidence>
<dbReference type="GO" id="GO:0032259">
    <property type="term" value="P:methylation"/>
    <property type="evidence" value="ECO:0007669"/>
    <property type="project" value="UniProtKB-KW"/>
</dbReference>
<gene>
    <name evidence="1" type="ORF">LZZ85_27635</name>
</gene>
<keyword evidence="1" id="KW-0489">Methyltransferase</keyword>
<comment type="caution">
    <text evidence="1">The sequence shown here is derived from an EMBL/GenBank/DDBJ whole genome shotgun (WGS) entry which is preliminary data.</text>
</comment>
<dbReference type="RefSeq" id="WP_237877252.1">
    <property type="nucleotide sequence ID" value="NZ_JAKLTR010000033.1"/>
</dbReference>
<dbReference type="EMBL" id="JAKLTR010000033">
    <property type="protein sequence ID" value="MCG2618106.1"/>
    <property type="molecule type" value="Genomic_DNA"/>
</dbReference>
<name>A0ABS9L0K5_9BACT</name>
<keyword evidence="2" id="KW-1185">Reference proteome</keyword>
<reference evidence="1" key="1">
    <citation type="submission" date="2022-01" db="EMBL/GenBank/DDBJ databases">
        <authorList>
            <person name="Jo J.-H."/>
            <person name="Im W.-T."/>
        </authorList>
    </citation>
    <scope>NUCLEOTIDE SEQUENCE</scope>
    <source>
        <strain evidence="1">NA20</strain>
    </source>
</reference>
<protein>
    <submittedName>
        <fullName evidence="1">Class I SAM-dependent methyltransferase</fullName>
    </submittedName>
</protein>
<accession>A0ABS9L0K5</accession>
<dbReference type="GO" id="GO:0008168">
    <property type="term" value="F:methyltransferase activity"/>
    <property type="evidence" value="ECO:0007669"/>
    <property type="project" value="UniProtKB-KW"/>
</dbReference>
<dbReference type="Proteomes" id="UP001165367">
    <property type="component" value="Unassembled WGS sequence"/>
</dbReference>
<dbReference type="SUPFAM" id="SSF53335">
    <property type="entry name" value="S-adenosyl-L-methionine-dependent methyltransferases"/>
    <property type="match status" value="1"/>
</dbReference>